<gene>
    <name evidence="1" type="ORF">I303_00024</name>
    <name evidence="2" type="ORF">I303_100024</name>
</gene>
<evidence type="ECO:0000313" key="2">
    <source>
        <dbReference type="EMBL" id="WWC57492.1"/>
    </source>
</evidence>
<dbReference type="AlphaFoldDB" id="A0A1A6ADV0"/>
<dbReference type="VEuPathDB" id="FungiDB:I303_00024"/>
<proteinExistence type="predicted"/>
<protein>
    <submittedName>
        <fullName evidence="1">Uncharacterized protein</fullName>
    </submittedName>
</protein>
<organism evidence="1">
    <name type="scientific">Kwoniella dejecticola CBS 10117</name>
    <dbReference type="NCBI Taxonomy" id="1296121"/>
    <lineage>
        <taxon>Eukaryota</taxon>
        <taxon>Fungi</taxon>
        <taxon>Dikarya</taxon>
        <taxon>Basidiomycota</taxon>
        <taxon>Agaricomycotina</taxon>
        <taxon>Tremellomycetes</taxon>
        <taxon>Tremellales</taxon>
        <taxon>Cryptococcaceae</taxon>
        <taxon>Kwoniella</taxon>
    </lineage>
</organism>
<reference evidence="1" key="1">
    <citation type="submission" date="2013-07" db="EMBL/GenBank/DDBJ databases">
        <title>The Genome Sequence of Cryptococcus dejecticola CBS10117.</title>
        <authorList>
            <consortium name="The Broad Institute Genome Sequencing Platform"/>
            <person name="Cuomo C."/>
            <person name="Litvintseva A."/>
            <person name="Chen Y."/>
            <person name="Heitman J."/>
            <person name="Sun S."/>
            <person name="Springer D."/>
            <person name="Dromer F."/>
            <person name="Young S.K."/>
            <person name="Zeng Q."/>
            <person name="Gargeya S."/>
            <person name="Fitzgerald M."/>
            <person name="Abouelleil A."/>
            <person name="Alvarado L."/>
            <person name="Berlin A.M."/>
            <person name="Chapman S.B."/>
            <person name="Dewar J."/>
            <person name="Goldberg J."/>
            <person name="Griggs A."/>
            <person name="Gujja S."/>
            <person name="Hansen M."/>
            <person name="Howarth C."/>
            <person name="Imamovic A."/>
            <person name="Larimer J."/>
            <person name="McCowan C."/>
            <person name="Murphy C."/>
            <person name="Pearson M."/>
            <person name="Priest M."/>
            <person name="Roberts A."/>
            <person name="Saif S."/>
            <person name="Shea T."/>
            <person name="Sykes S."/>
            <person name="Wortman J."/>
            <person name="Nusbaum C."/>
            <person name="Birren B."/>
        </authorList>
    </citation>
    <scope>NUCLEOTIDE SEQUENCE [LARGE SCALE GENOMIC DNA]</scope>
    <source>
        <strain evidence="1">CBS 10117</strain>
    </source>
</reference>
<sequence>MNTYYPYSQPQSQARPAAFHRFHPNAPYQAQSSIGFFSSPSSTGSQWPSQQFQSGYSSANTFFPSYQTFSNPFNSAYPSSAPYSGVFGNPFQPSLLFPQSAPSQFFPWTDPTRNQFQHSYTTMPMSIGIDAGSKNAQAKVDLPPCHPWTANSYANSMLEFIDAHIDRTQRQAYSAAEHSVSQYKKAENIYRDIMSAAGTGQCTKSDLNTKVSALSSAFTGFWTARSAEQTLSQRRNELVQERNKVNISQISLGTAKSILKSCGTISRKDANKQASTSPLERLTKHAMKNQHFKNKHVLRSVGGRGQSYPSSWSNDGTTSTWSNLPTMPPNNSNTVSSGIPSDIFSGMRTGFTPGPGVGPSINPWSSPASSYPAPYQSNNSYIPPGSNWGF</sequence>
<evidence type="ECO:0000313" key="1">
    <source>
        <dbReference type="EMBL" id="OBR88213.1"/>
    </source>
</evidence>
<reference evidence="2" key="2">
    <citation type="submission" date="2013-07" db="EMBL/GenBank/DDBJ databases">
        <authorList>
            <consortium name="The Broad Institute Genome Sequencing Platform"/>
            <person name="Cuomo C."/>
            <person name="Litvintseva A."/>
            <person name="Chen Y."/>
            <person name="Heitman J."/>
            <person name="Sun S."/>
            <person name="Springer D."/>
            <person name="Dromer F."/>
            <person name="Young S.K."/>
            <person name="Zeng Q."/>
            <person name="Gargeya S."/>
            <person name="Fitzgerald M."/>
            <person name="Abouelleil A."/>
            <person name="Alvarado L."/>
            <person name="Berlin A.M."/>
            <person name="Chapman S.B."/>
            <person name="Dewar J."/>
            <person name="Goldberg J."/>
            <person name="Griggs A."/>
            <person name="Gujja S."/>
            <person name="Hansen M."/>
            <person name="Howarth C."/>
            <person name="Imamovic A."/>
            <person name="Larimer J."/>
            <person name="McCowan C."/>
            <person name="Murphy C."/>
            <person name="Pearson M."/>
            <person name="Priest M."/>
            <person name="Roberts A."/>
            <person name="Saif S."/>
            <person name="Shea T."/>
            <person name="Sykes S."/>
            <person name="Wortman J."/>
            <person name="Nusbaum C."/>
            <person name="Birren B."/>
        </authorList>
    </citation>
    <scope>NUCLEOTIDE SEQUENCE</scope>
    <source>
        <strain evidence="2">CBS 10117</strain>
    </source>
</reference>
<dbReference type="Proteomes" id="UP000078595">
    <property type="component" value="Chromosome 1"/>
</dbReference>
<dbReference type="EMBL" id="KI894027">
    <property type="protein sequence ID" value="OBR88213.1"/>
    <property type="molecule type" value="Genomic_DNA"/>
</dbReference>
<name>A0A1A6ADV0_9TREE</name>
<keyword evidence="3" id="KW-1185">Reference proteome</keyword>
<dbReference type="RefSeq" id="XP_018266055.1">
    <property type="nucleotide sequence ID" value="XM_018403401.1"/>
</dbReference>
<dbReference type="EMBL" id="CP144530">
    <property type="protein sequence ID" value="WWC57492.1"/>
    <property type="molecule type" value="Genomic_DNA"/>
</dbReference>
<dbReference type="GeneID" id="28963723"/>
<dbReference type="KEGG" id="kdj:28963723"/>
<reference evidence="2" key="3">
    <citation type="submission" date="2024-02" db="EMBL/GenBank/DDBJ databases">
        <title>Comparative genomics of Cryptococcus and Kwoniella reveals pathogenesis evolution and contrasting modes of karyotype evolution via chromosome fusion or intercentromeric recombination.</title>
        <authorList>
            <person name="Coelho M.A."/>
            <person name="David-Palma M."/>
            <person name="Shea T."/>
            <person name="Bowers K."/>
            <person name="McGinley-Smith S."/>
            <person name="Mohammad A.W."/>
            <person name="Gnirke A."/>
            <person name="Yurkov A.M."/>
            <person name="Nowrousian M."/>
            <person name="Sun S."/>
            <person name="Cuomo C.A."/>
            <person name="Heitman J."/>
        </authorList>
    </citation>
    <scope>NUCLEOTIDE SEQUENCE</scope>
    <source>
        <strain evidence="2">CBS 10117</strain>
    </source>
</reference>
<accession>A0A1A6ADV0</accession>
<evidence type="ECO:0000313" key="3">
    <source>
        <dbReference type="Proteomes" id="UP000078595"/>
    </source>
</evidence>